<dbReference type="STRING" id="1936003.STSP2_00077"/>
<organism evidence="2 3">
    <name type="scientific">Anaerohalosphaera lusitana</name>
    <dbReference type="NCBI Taxonomy" id="1936003"/>
    <lineage>
        <taxon>Bacteria</taxon>
        <taxon>Pseudomonadati</taxon>
        <taxon>Planctomycetota</taxon>
        <taxon>Phycisphaerae</taxon>
        <taxon>Sedimentisphaerales</taxon>
        <taxon>Anaerohalosphaeraceae</taxon>
        <taxon>Anaerohalosphaera</taxon>
    </lineage>
</organism>
<keyword evidence="1" id="KW-0732">Signal</keyword>
<gene>
    <name evidence="2" type="ORF">STSP2_00077</name>
</gene>
<feature type="signal peptide" evidence="1">
    <location>
        <begin position="1"/>
        <end position="20"/>
    </location>
</feature>
<name>A0A1U9NG84_9BACT</name>
<proteinExistence type="predicted"/>
<dbReference type="Proteomes" id="UP000189674">
    <property type="component" value="Chromosome"/>
</dbReference>
<reference evidence="3" key="1">
    <citation type="submission" date="2017-02" db="EMBL/GenBank/DDBJ databases">
        <title>Comparative genomics and description of representatives of a novel lineage of planctomycetes thriving in anoxic sediments.</title>
        <authorList>
            <person name="Spring S."/>
            <person name="Bunk B."/>
            <person name="Sproer C."/>
        </authorList>
    </citation>
    <scope>NUCLEOTIDE SEQUENCE [LARGE SCALE GENOMIC DNA]</scope>
    <source>
        <strain evidence="3">ST-NAGAB-D1</strain>
    </source>
</reference>
<protein>
    <recommendedName>
        <fullName evidence="4">Lipoprotein</fullName>
    </recommendedName>
</protein>
<feature type="chain" id="PRO_5013387300" description="Lipoprotein" evidence="1">
    <location>
        <begin position="21"/>
        <end position="212"/>
    </location>
</feature>
<evidence type="ECO:0000256" key="1">
    <source>
        <dbReference type="SAM" id="SignalP"/>
    </source>
</evidence>
<evidence type="ECO:0008006" key="4">
    <source>
        <dbReference type="Google" id="ProtNLM"/>
    </source>
</evidence>
<dbReference type="RefSeq" id="WP_146658798.1">
    <property type="nucleotide sequence ID" value="NZ_CP019791.1"/>
</dbReference>
<dbReference type="EMBL" id="CP019791">
    <property type="protein sequence ID" value="AQT66939.1"/>
    <property type="molecule type" value="Genomic_DNA"/>
</dbReference>
<accession>A0A1U9NG84</accession>
<dbReference type="OrthoDB" id="194005at2"/>
<sequence precursor="true">MTYKSKILALAAISAILPLAGCKVLVAPDTTEPAITYYRNPYADLHRVGKVVLLEPENESAYPQISEDITAQLAESIYKKQIFGLRSLYRSDPAWQSVNIDGEGTYKEDQLELIRNSLGTDAIMYGQVLQYQPYPRMSIGLRLKLVDCHTGELLWAIEQVWDSTDGNVVERIKRFFETQMREGYKPMDWRMALKSPRIFNKFVAYEVAETLQ</sequence>
<evidence type="ECO:0000313" key="3">
    <source>
        <dbReference type="Proteomes" id="UP000189674"/>
    </source>
</evidence>
<dbReference type="AlphaFoldDB" id="A0A1U9NG84"/>
<evidence type="ECO:0000313" key="2">
    <source>
        <dbReference type="EMBL" id="AQT66939.1"/>
    </source>
</evidence>
<keyword evidence="3" id="KW-1185">Reference proteome</keyword>
<dbReference type="KEGG" id="alus:STSP2_00077"/>
<dbReference type="Gene3D" id="3.40.50.10610">
    <property type="entry name" value="ABC-type transport auxiliary lipoprotein component"/>
    <property type="match status" value="1"/>
</dbReference>